<dbReference type="AlphaFoldDB" id="A0A0F8ZMU4"/>
<accession>A0A0F8ZMU4</accession>
<feature type="non-terminal residue" evidence="1">
    <location>
        <position position="36"/>
    </location>
</feature>
<dbReference type="EMBL" id="LAZR01059465">
    <property type="protein sequence ID" value="KKK67729.1"/>
    <property type="molecule type" value="Genomic_DNA"/>
</dbReference>
<gene>
    <name evidence="1" type="ORF">LCGC14_2951180</name>
</gene>
<sequence>MNFKIFHKCQKPYFYGYSNKAYRERNCRYNSFSQRF</sequence>
<organism evidence="1">
    <name type="scientific">marine sediment metagenome</name>
    <dbReference type="NCBI Taxonomy" id="412755"/>
    <lineage>
        <taxon>unclassified sequences</taxon>
        <taxon>metagenomes</taxon>
        <taxon>ecological metagenomes</taxon>
    </lineage>
</organism>
<comment type="caution">
    <text evidence="1">The sequence shown here is derived from an EMBL/GenBank/DDBJ whole genome shotgun (WGS) entry which is preliminary data.</text>
</comment>
<proteinExistence type="predicted"/>
<protein>
    <submittedName>
        <fullName evidence="1">Uncharacterized protein</fullName>
    </submittedName>
</protein>
<reference evidence="1" key="1">
    <citation type="journal article" date="2015" name="Nature">
        <title>Complex archaea that bridge the gap between prokaryotes and eukaryotes.</title>
        <authorList>
            <person name="Spang A."/>
            <person name="Saw J.H."/>
            <person name="Jorgensen S.L."/>
            <person name="Zaremba-Niedzwiedzka K."/>
            <person name="Martijn J."/>
            <person name="Lind A.E."/>
            <person name="van Eijk R."/>
            <person name="Schleper C."/>
            <person name="Guy L."/>
            <person name="Ettema T.J."/>
        </authorList>
    </citation>
    <scope>NUCLEOTIDE SEQUENCE</scope>
</reference>
<evidence type="ECO:0000313" key="1">
    <source>
        <dbReference type="EMBL" id="KKK67729.1"/>
    </source>
</evidence>
<name>A0A0F8ZMU4_9ZZZZ</name>